<dbReference type="GO" id="GO:0016791">
    <property type="term" value="F:phosphatase activity"/>
    <property type="evidence" value="ECO:0007669"/>
    <property type="project" value="TreeGrafter"/>
</dbReference>
<dbReference type="PIRSF" id="PIRSF000883">
    <property type="entry name" value="Pesterase_MJ0912"/>
    <property type="match status" value="1"/>
</dbReference>
<dbReference type="RefSeq" id="WP_088152973.1">
    <property type="nucleotide sequence ID" value="NZ_NHON01000042.1"/>
</dbReference>
<keyword evidence="3" id="KW-1185">Reference proteome</keyword>
<dbReference type="InterPro" id="IPR004843">
    <property type="entry name" value="Calcineurin-like_PHP"/>
</dbReference>
<feature type="domain" description="Calcineurin-like phosphoesterase" evidence="1">
    <location>
        <begin position="1"/>
        <end position="157"/>
    </location>
</feature>
<dbReference type="SUPFAM" id="SSF56300">
    <property type="entry name" value="Metallo-dependent phosphatases"/>
    <property type="match status" value="1"/>
</dbReference>
<dbReference type="GO" id="GO:0005737">
    <property type="term" value="C:cytoplasm"/>
    <property type="evidence" value="ECO:0007669"/>
    <property type="project" value="TreeGrafter"/>
</dbReference>
<evidence type="ECO:0000313" key="3">
    <source>
        <dbReference type="Proteomes" id="UP000196655"/>
    </source>
</evidence>
<dbReference type="InterPro" id="IPR050126">
    <property type="entry name" value="Ap4A_hydrolase"/>
</dbReference>
<dbReference type="STRING" id="1122125.GCA_000423185_04965"/>
<name>A0A211ZIS6_9PROT</name>
<evidence type="ECO:0000313" key="2">
    <source>
        <dbReference type="EMBL" id="OWJ65169.1"/>
    </source>
</evidence>
<evidence type="ECO:0000259" key="1">
    <source>
        <dbReference type="Pfam" id="PF00149"/>
    </source>
</evidence>
<dbReference type="Pfam" id="PF00149">
    <property type="entry name" value="Metallophos"/>
    <property type="match status" value="1"/>
</dbReference>
<accession>A0A211ZIS6</accession>
<dbReference type="AlphaFoldDB" id="A0A211ZIS6"/>
<dbReference type="InterPro" id="IPR011152">
    <property type="entry name" value="Pesterase_MJ0912"/>
</dbReference>
<gene>
    <name evidence="2" type="ORF">BWR60_21020</name>
</gene>
<dbReference type="Proteomes" id="UP000196655">
    <property type="component" value="Unassembled WGS sequence"/>
</dbReference>
<reference evidence="3" key="1">
    <citation type="submission" date="2017-05" db="EMBL/GenBank/DDBJ databases">
        <authorList>
            <person name="Macchi M."/>
            <person name="Festa S."/>
            <person name="Coppotelli B.M."/>
            <person name="Morelli I.S."/>
        </authorList>
    </citation>
    <scope>NUCLEOTIDE SEQUENCE [LARGE SCALE GENOMIC DNA]</scope>
    <source>
        <strain evidence="3">I</strain>
    </source>
</reference>
<dbReference type="OrthoDB" id="9813918at2"/>
<comment type="caution">
    <text evidence="2">The sequence shown here is derived from an EMBL/GenBank/DDBJ whole genome shotgun (WGS) entry which is preliminary data.</text>
</comment>
<sequence>MRFAVLADIHGNLPALEAVLADLGRRGADAIVNLGDCVSGPLWPRETLDLLMAKGWPTVRGNHDRWVWEDGDDSPRSSDGYARSEVGAAGRAWLGALPARLELPGGITAFHARPGDDNAYLLEDVEAGRLVHAPTDAIAARLAGVSARVVLCGHSHLPWLLRLPDGRWILNPGSIGAPAYDDPTPPAHVSESGSPAARYAMLELDGDRVAAELIAIPYDHERAARRAAENGRPEWAHQLATGFSHPPGS</sequence>
<protein>
    <recommendedName>
        <fullName evidence="1">Calcineurin-like phosphoesterase domain-containing protein</fullName>
    </recommendedName>
</protein>
<organism evidence="2 3">
    <name type="scientific">Inquilinus limosus</name>
    <dbReference type="NCBI Taxonomy" id="171674"/>
    <lineage>
        <taxon>Bacteria</taxon>
        <taxon>Pseudomonadati</taxon>
        <taxon>Pseudomonadota</taxon>
        <taxon>Alphaproteobacteria</taxon>
        <taxon>Rhodospirillales</taxon>
        <taxon>Rhodospirillaceae</taxon>
        <taxon>Inquilinus</taxon>
    </lineage>
</organism>
<dbReference type="PANTHER" id="PTHR42850">
    <property type="entry name" value="METALLOPHOSPHOESTERASE"/>
    <property type="match status" value="1"/>
</dbReference>
<dbReference type="EMBL" id="NHON01000042">
    <property type="protein sequence ID" value="OWJ65169.1"/>
    <property type="molecule type" value="Genomic_DNA"/>
</dbReference>
<proteinExistence type="predicted"/>
<dbReference type="InterPro" id="IPR029052">
    <property type="entry name" value="Metallo-depent_PP-like"/>
</dbReference>
<dbReference type="Gene3D" id="3.60.21.10">
    <property type="match status" value="1"/>
</dbReference>
<dbReference type="PANTHER" id="PTHR42850:SF2">
    <property type="entry name" value="BLL5683 PROTEIN"/>
    <property type="match status" value="1"/>
</dbReference>